<keyword evidence="7" id="KW-0804">Transcription</keyword>
<dbReference type="WBParaSite" id="Csp11.Scaffold629.g16552.t1">
    <property type="protein sequence ID" value="Csp11.Scaffold629.g16552.t1"/>
    <property type="gene ID" value="Csp11.Scaffold629.g16552"/>
</dbReference>
<comment type="subcellular location">
    <subcellularLocation>
        <location evidence="1">Nucleus</location>
    </subcellularLocation>
</comment>
<dbReference type="Proteomes" id="UP000095282">
    <property type="component" value="Unplaced"/>
</dbReference>
<evidence type="ECO:0000256" key="3">
    <source>
        <dbReference type="ARBA" id="ARBA00022771"/>
    </source>
</evidence>
<keyword evidence="4" id="KW-0862">Zinc</keyword>
<dbReference type="InterPro" id="IPR008906">
    <property type="entry name" value="HATC_C_dom"/>
</dbReference>
<dbReference type="STRING" id="1561998.A0A1I7UAL9"/>
<accession>A0A1I7UAL9</accession>
<keyword evidence="6" id="KW-0238">DNA-binding</keyword>
<evidence type="ECO:0000256" key="2">
    <source>
        <dbReference type="ARBA" id="ARBA00022723"/>
    </source>
</evidence>
<feature type="domain" description="BED-type" evidence="10">
    <location>
        <begin position="6"/>
        <end position="46"/>
    </location>
</feature>
<proteinExistence type="predicted"/>
<dbReference type="Pfam" id="PF02892">
    <property type="entry name" value="zf-BED"/>
    <property type="match status" value="1"/>
</dbReference>
<feature type="region of interest" description="Disordered" evidence="9">
    <location>
        <begin position="580"/>
        <end position="604"/>
    </location>
</feature>
<dbReference type="GO" id="GO:0046983">
    <property type="term" value="F:protein dimerization activity"/>
    <property type="evidence" value="ECO:0007669"/>
    <property type="project" value="InterPro"/>
</dbReference>
<evidence type="ECO:0000256" key="4">
    <source>
        <dbReference type="ARBA" id="ARBA00022833"/>
    </source>
</evidence>
<evidence type="ECO:0000256" key="9">
    <source>
        <dbReference type="SAM" id="MobiDB-lite"/>
    </source>
</evidence>
<dbReference type="Pfam" id="PF05699">
    <property type="entry name" value="Dimer_Tnp_hAT"/>
    <property type="match status" value="1"/>
</dbReference>
<dbReference type="GO" id="GO:0008270">
    <property type="term" value="F:zinc ion binding"/>
    <property type="evidence" value="ECO:0007669"/>
    <property type="project" value="UniProtKB-KW"/>
</dbReference>
<evidence type="ECO:0000256" key="1">
    <source>
        <dbReference type="ARBA" id="ARBA00004123"/>
    </source>
</evidence>
<keyword evidence="3" id="KW-0863">Zinc-finger</keyword>
<dbReference type="SUPFAM" id="SSF53098">
    <property type="entry name" value="Ribonuclease H-like"/>
    <property type="match status" value="1"/>
</dbReference>
<name>A0A1I7UAL9_9PELO</name>
<dbReference type="SUPFAM" id="SSF57667">
    <property type="entry name" value="beta-beta-alpha zinc fingers"/>
    <property type="match status" value="1"/>
</dbReference>
<reference evidence="13" key="1">
    <citation type="submission" date="2016-11" db="UniProtKB">
        <authorList>
            <consortium name="WormBaseParasite"/>
        </authorList>
    </citation>
    <scope>IDENTIFICATION</scope>
</reference>
<protein>
    <submittedName>
        <fullName evidence="13">BED-type domain-containing protein</fullName>
    </submittedName>
</protein>
<evidence type="ECO:0000259" key="10">
    <source>
        <dbReference type="Pfam" id="PF02892"/>
    </source>
</evidence>
<dbReference type="GO" id="GO:0005634">
    <property type="term" value="C:nucleus"/>
    <property type="evidence" value="ECO:0007669"/>
    <property type="project" value="UniProtKB-SubCell"/>
</dbReference>
<dbReference type="AlphaFoldDB" id="A0A1I7UAL9"/>
<dbReference type="GO" id="GO:0009791">
    <property type="term" value="P:post-embryonic development"/>
    <property type="evidence" value="ECO:0007669"/>
    <property type="project" value="UniProtKB-ARBA"/>
</dbReference>
<dbReference type="eggNOG" id="ENOG502RUH0">
    <property type="taxonomic scope" value="Eukaryota"/>
</dbReference>
<keyword evidence="8" id="KW-0539">Nucleus</keyword>
<dbReference type="PANTHER" id="PTHR46481">
    <property type="entry name" value="ZINC FINGER BED DOMAIN-CONTAINING PROTEIN 4"/>
    <property type="match status" value="1"/>
</dbReference>
<organism evidence="12 13">
    <name type="scientific">Caenorhabditis tropicalis</name>
    <dbReference type="NCBI Taxonomy" id="1561998"/>
    <lineage>
        <taxon>Eukaryota</taxon>
        <taxon>Metazoa</taxon>
        <taxon>Ecdysozoa</taxon>
        <taxon>Nematoda</taxon>
        <taxon>Chromadorea</taxon>
        <taxon>Rhabditida</taxon>
        <taxon>Rhabditina</taxon>
        <taxon>Rhabditomorpha</taxon>
        <taxon>Rhabditoidea</taxon>
        <taxon>Rhabditidae</taxon>
        <taxon>Peloderinae</taxon>
        <taxon>Caenorhabditis</taxon>
    </lineage>
</organism>
<dbReference type="InterPro" id="IPR003656">
    <property type="entry name" value="Znf_BED"/>
</dbReference>
<dbReference type="PANTHER" id="PTHR46481:SF10">
    <property type="entry name" value="ZINC FINGER BED DOMAIN-CONTAINING PROTEIN 39"/>
    <property type="match status" value="1"/>
</dbReference>
<evidence type="ECO:0000313" key="12">
    <source>
        <dbReference type="Proteomes" id="UP000095282"/>
    </source>
</evidence>
<keyword evidence="5" id="KW-0805">Transcription regulation</keyword>
<sequence>MSSSIVWKFFERPKVTSDTLKCPKCSTELVYKGTTSGLLRHLKGRHMEDFEKYKGEQSAWKKGPSNESKKANEPQDHLTLAFCTGRIPFDFVDNPEFVRFCKSINQKFKTPSSKNIREIVKRMNMAHLETTKTKLEGIKNYVLITDFNCERSASFYSVYAAYVEPTTFQRQFMFCDIRYYSIPETANDQFWKPTDFLNSFYSQCDKVTAVINDENFGEAFGSMPRILCSGSSINGIFNKFADKFEDVRDVFQEVKEVFEILNGNEEDLEYAKRRFNDLSQKADYTLAPLPVFPLPKWGLLFTLLQSYASNASLLSSIASLRDKMINGAKLTKIPNIVALLDPLNRALEELTDDSSFISDIVPNLLSVKEEIENGMQDEMSRELSALIQEEISSFLSNDHILLAMLSDPRYAFIPNMIDPRTWNEAEQLLSEQEVNGELKVFESVSHEQTGVGGLLKRKLNNSDTKRTLKTELLQYQALMSTHRPFHTSDPLQFWKEQVFNFPKLATLSVKFLTATASTSSCEKMYQKCFTKAKRKREIDDDLYLFGHALAQDNETEQGSSSPTQYDHHYSVQSVEMEDIKPTVSSLLAPEPDLKRVKKEDPERF</sequence>
<keyword evidence="2" id="KW-0479">Metal-binding</keyword>
<dbReference type="InterPro" id="IPR036236">
    <property type="entry name" value="Znf_C2H2_sf"/>
</dbReference>
<dbReference type="GO" id="GO:0003677">
    <property type="term" value="F:DNA binding"/>
    <property type="evidence" value="ECO:0007669"/>
    <property type="project" value="UniProtKB-KW"/>
</dbReference>
<dbReference type="SMART" id="SM00614">
    <property type="entry name" value="ZnF_BED"/>
    <property type="match status" value="1"/>
</dbReference>
<keyword evidence="12" id="KW-1185">Reference proteome</keyword>
<evidence type="ECO:0000256" key="7">
    <source>
        <dbReference type="ARBA" id="ARBA00023163"/>
    </source>
</evidence>
<feature type="compositionally biased region" description="Basic and acidic residues" evidence="9">
    <location>
        <begin position="591"/>
        <end position="604"/>
    </location>
</feature>
<feature type="domain" description="HAT C-terminal dimerisation" evidence="11">
    <location>
        <begin position="480"/>
        <end position="530"/>
    </location>
</feature>
<dbReference type="InterPro" id="IPR052035">
    <property type="entry name" value="ZnF_BED_domain_contain"/>
</dbReference>
<evidence type="ECO:0000256" key="5">
    <source>
        <dbReference type="ARBA" id="ARBA00023015"/>
    </source>
</evidence>
<evidence type="ECO:0000256" key="6">
    <source>
        <dbReference type="ARBA" id="ARBA00023125"/>
    </source>
</evidence>
<dbReference type="InterPro" id="IPR012337">
    <property type="entry name" value="RNaseH-like_sf"/>
</dbReference>
<evidence type="ECO:0000259" key="11">
    <source>
        <dbReference type="Pfam" id="PF05699"/>
    </source>
</evidence>
<evidence type="ECO:0000256" key="8">
    <source>
        <dbReference type="ARBA" id="ARBA00023242"/>
    </source>
</evidence>
<evidence type="ECO:0000313" key="13">
    <source>
        <dbReference type="WBParaSite" id="Csp11.Scaffold629.g16552.t1"/>
    </source>
</evidence>